<accession>A0AA36I3V8</accession>
<feature type="region of interest" description="Disordered" evidence="1">
    <location>
        <begin position="94"/>
        <end position="133"/>
    </location>
</feature>
<name>A0AA36I3V8_9DINO</name>
<dbReference type="Proteomes" id="UP001178507">
    <property type="component" value="Unassembled WGS sequence"/>
</dbReference>
<dbReference type="EMBL" id="CAUJNA010000724">
    <property type="protein sequence ID" value="CAJ1380571.1"/>
    <property type="molecule type" value="Genomic_DNA"/>
</dbReference>
<dbReference type="AlphaFoldDB" id="A0AA36I3V8"/>
<feature type="compositionally biased region" description="Low complexity" evidence="1">
    <location>
        <begin position="102"/>
        <end position="111"/>
    </location>
</feature>
<protein>
    <submittedName>
        <fullName evidence="2">Uncharacterized protein</fullName>
    </submittedName>
</protein>
<evidence type="ECO:0000256" key="1">
    <source>
        <dbReference type="SAM" id="MobiDB-lite"/>
    </source>
</evidence>
<comment type="caution">
    <text evidence="2">The sequence shown here is derived from an EMBL/GenBank/DDBJ whole genome shotgun (WGS) entry which is preliminary data.</text>
</comment>
<organism evidence="2 3">
    <name type="scientific">Effrenium voratum</name>
    <dbReference type="NCBI Taxonomy" id="2562239"/>
    <lineage>
        <taxon>Eukaryota</taxon>
        <taxon>Sar</taxon>
        <taxon>Alveolata</taxon>
        <taxon>Dinophyceae</taxon>
        <taxon>Suessiales</taxon>
        <taxon>Symbiodiniaceae</taxon>
        <taxon>Effrenium</taxon>
    </lineage>
</organism>
<sequence length="324" mass="35699">MLDLLRTLIEILRAHAWGTPRSGPCAVQVDTPWQFQVVCEILELSPSLLRKPLVPQANLCISLRLLAELEEAGLPASYQPEFGMRRISRQIQEMIGPPTPHTPGTAGTSGTDRMDRETSSSRQEKEPQLPREGDYQRGLAAISAFINAVKDYYQEFVPLRALAAANMSFLLQAEKAFKESGKVQRMSLGLENMCELPPDCNSVEGVVEAANLACEQLLALSEQGLPIVQPHVEYIHCAIDSAGLAMLNYPPGADPLQRLRWAEGIMAIQLAPLPIFDQTLRKVARCIDDTELAELAAQTEPPENMQRGALGTGVERLLVLKPRE</sequence>
<gene>
    <name evidence="2" type="ORF">EVOR1521_LOCUS8481</name>
</gene>
<evidence type="ECO:0000313" key="2">
    <source>
        <dbReference type="EMBL" id="CAJ1380571.1"/>
    </source>
</evidence>
<evidence type="ECO:0000313" key="3">
    <source>
        <dbReference type="Proteomes" id="UP001178507"/>
    </source>
</evidence>
<proteinExistence type="predicted"/>
<keyword evidence="3" id="KW-1185">Reference proteome</keyword>
<feature type="compositionally biased region" description="Basic and acidic residues" evidence="1">
    <location>
        <begin position="112"/>
        <end position="133"/>
    </location>
</feature>
<reference evidence="2" key="1">
    <citation type="submission" date="2023-08" db="EMBL/GenBank/DDBJ databases">
        <authorList>
            <person name="Chen Y."/>
            <person name="Shah S."/>
            <person name="Dougan E. K."/>
            <person name="Thang M."/>
            <person name="Chan C."/>
        </authorList>
    </citation>
    <scope>NUCLEOTIDE SEQUENCE</scope>
</reference>